<name>A0A1F6SY40_9PROT</name>
<dbReference type="InterPro" id="IPR002514">
    <property type="entry name" value="Transposase_8"/>
</dbReference>
<evidence type="ECO:0000313" key="4">
    <source>
        <dbReference type="Proteomes" id="UP000178379"/>
    </source>
</evidence>
<dbReference type="Gene3D" id="1.10.10.60">
    <property type="entry name" value="Homeodomain-like"/>
    <property type="match status" value="1"/>
</dbReference>
<proteinExistence type="predicted"/>
<comment type="caution">
    <text evidence="3">The sequence shown here is derived from an EMBL/GenBank/DDBJ whole genome shotgun (WGS) entry which is preliminary data.</text>
</comment>
<dbReference type="GO" id="GO:0006313">
    <property type="term" value="P:DNA transposition"/>
    <property type="evidence" value="ECO:0007669"/>
    <property type="project" value="InterPro"/>
</dbReference>
<dbReference type="InterPro" id="IPR007889">
    <property type="entry name" value="HTH_Psq"/>
</dbReference>
<dbReference type="GO" id="GO:0004803">
    <property type="term" value="F:transposase activity"/>
    <property type="evidence" value="ECO:0007669"/>
    <property type="project" value="InterPro"/>
</dbReference>
<gene>
    <name evidence="3" type="ORF">A2140_09895</name>
</gene>
<dbReference type="AlphaFoldDB" id="A0A1F6SY40"/>
<dbReference type="PROSITE" id="PS50960">
    <property type="entry name" value="HTH_PSQ"/>
    <property type="match status" value="1"/>
</dbReference>
<organism evidence="3 4">
    <name type="scientific">Candidatus Muproteobacteria bacterium RBG_16_62_13</name>
    <dbReference type="NCBI Taxonomy" id="1817756"/>
    <lineage>
        <taxon>Bacteria</taxon>
        <taxon>Pseudomonadati</taxon>
        <taxon>Pseudomonadota</taxon>
        <taxon>Candidatus Muproteobacteria</taxon>
    </lineage>
</organism>
<sequence>MKKRQSFTKEFKLEAVRLLERGDKSAADLARELGIKRNQLYKWQEQLQAKGHGGVFPGHGRRAGTEAKLAELKRENELLQEENAILKKAAMYFAKALS</sequence>
<evidence type="ECO:0000259" key="2">
    <source>
        <dbReference type="PROSITE" id="PS50960"/>
    </source>
</evidence>
<evidence type="ECO:0000313" key="3">
    <source>
        <dbReference type="EMBL" id="OGI37838.1"/>
    </source>
</evidence>
<dbReference type="Pfam" id="PF01527">
    <property type="entry name" value="HTH_Tnp_1"/>
    <property type="match status" value="1"/>
</dbReference>
<dbReference type="Proteomes" id="UP000178379">
    <property type="component" value="Unassembled WGS sequence"/>
</dbReference>
<dbReference type="InterPro" id="IPR009057">
    <property type="entry name" value="Homeodomain-like_sf"/>
</dbReference>
<reference evidence="3 4" key="1">
    <citation type="journal article" date="2016" name="Nat. Commun.">
        <title>Thousands of microbial genomes shed light on interconnected biogeochemical processes in an aquifer system.</title>
        <authorList>
            <person name="Anantharaman K."/>
            <person name="Brown C.T."/>
            <person name="Hug L.A."/>
            <person name="Sharon I."/>
            <person name="Castelle C.J."/>
            <person name="Probst A.J."/>
            <person name="Thomas B.C."/>
            <person name="Singh A."/>
            <person name="Wilkins M.J."/>
            <person name="Karaoz U."/>
            <person name="Brodie E.L."/>
            <person name="Williams K.H."/>
            <person name="Hubbard S.S."/>
            <person name="Banfield J.F."/>
        </authorList>
    </citation>
    <scope>NUCLEOTIDE SEQUENCE [LARGE SCALE GENOMIC DNA]</scope>
</reference>
<evidence type="ECO:0000256" key="1">
    <source>
        <dbReference type="SAM" id="Coils"/>
    </source>
</evidence>
<dbReference type="GO" id="GO:0003677">
    <property type="term" value="F:DNA binding"/>
    <property type="evidence" value="ECO:0007669"/>
    <property type="project" value="InterPro"/>
</dbReference>
<protein>
    <submittedName>
        <fullName evidence="3">Transposase</fullName>
    </submittedName>
</protein>
<dbReference type="EMBL" id="MFSQ01000137">
    <property type="protein sequence ID" value="OGI37838.1"/>
    <property type="molecule type" value="Genomic_DNA"/>
</dbReference>
<feature type="coiled-coil region" evidence="1">
    <location>
        <begin position="62"/>
        <end position="89"/>
    </location>
</feature>
<accession>A0A1F6SY40</accession>
<feature type="domain" description="HTH psq-type" evidence="2">
    <location>
        <begin position="1"/>
        <end position="50"/>
    </location>
</feature>
<dbReference type="SUPFAM" id="SSF46689">
    <property type="entry name" value="Homeodomain-like"/>
    <property type="match status" value="1"/>
</dbReference>
<dbReference type="STRING" id="1817756.A2140_09895"/>
<keyword evidence="1" id="KW-0175">Coiled coil</keyword>